<feature type="transmembrane region" description="Helical" evidence="9">
    <location>
        <begin position="302"/>
        <end position="329"/>
    </location>
</feature>
<evidence type="ECO:0000256" key="2">
    <source>
        <dbReference type="ARBA" id="ARBA00009773"/>
    </source>
</evidence>
<keyword evidence="4" id="KW-1003">Cell membrane</keyword>
<feature type="transmembrane region" description="Helical" evidence="9">
    <location>
        <begin position="35"/>
        <end position="53"/>
    </location>
</feature>
<reference evidence="10 11" key="1">
    <citation type="submission" date="2013-09" db="EMBL/GenBank/DDBJ databases">
        <authorList>
            <person name="Zeng Z."/>
            <person name="Chen C."/>
        </authorList>
    </citation>
    <scope>NUCLEOTIDE SEQUENCE [LARGE SCALE GENOMIC DNA]</scope>
    <source>
        <strain evidence="10 11">F44-8</strain>
    </source>
</reference>
<gene>
    <name evidence="10" type="ORF">Q763_03700</name>
</gene>
<feature type="transmembrane region" description="Helical" evidence="9">
    <location>
        <begin position="12"/>
        <end position="29"/>
    </location>
</feature>
<evidence type="ECO:0000256" key="7">
    <source>
        <dbReference type="ARBA" id="ARBA00023136"/>
    </source>
</evidence>
<protein>
    <submittedName>
        <fullName evidence="10">Transporter</fullName>
    </submittedName>
</protein>
<feature type="region of interest" description="Disordered" evidence="8">
    <location>
        <begin position="357"/>
        <end position="376"/>
    </location>
</feature>
<proteinExistence type="inferred from homology"/>
<feature type="transmembrane region" description="Helical" evidence="9">
    <location>
        <begin position="200"/>
        <end position="225"/>
    </location>
</feature>
<dbReference type="InterPro" id="IPR002549">
    <property type="entry name" value="AI-2E-like"/>
</dbReference>
<dbReference type="RefSeq" id="WP_035131338.1">
    <property type="nucleotide sequence ID" value="NZ_JRLV01000004.1"/>
</dbReference>
<keyword evidence="11" id="KW-1185">Reference proteome</keyword>
<dbReference type="Pfam" id="PF01594">
    <property type="entry name" value="AI-2E_transport"/>
    <property type="match status" value="1"/>
</dbReference>
<name>A0A0A2LUX6_9FLAO</name>
<organism evidence="10 11">
    <name type="scientific">Flavobacterium beibuense F44-8</name>
    <dbReference type="NCBI Taxonomy" id="1406840"/>
    <lineage>
        <taxon>Bacteria</taxon>
        <taxon>Pseudomonadati</taxon>
        <taxon>Bacteroidota</taxon>
        <taxon>Flavobacteriia</taxon>
        <taxon>Flavobacteriales</taxon>
        <taxon>Flavobacteriaceae</taxon>
        <taxon>Flavobacterium</taxon>
    </lineage>
</organism>
<evidence type="ECO:0000256" key="4">
    <source>
        <dbReference type="ARBA" id="ARBA00022475"/>
    </source>
</evidence>
<keyword evidence="5 9" id="KW-0812">Transmembrane</keyword>
<feature type="transmembrane region" description="Helical" evidence="9">
    <location>
        <begin position="65"/>
        <end position="83"/>
    </location>
</feature>
<evidence type="ECO:0000256" key="3">
    <source>
        <dbReference type="ARBA" id="ARBA00022448"/>
    </source>
</evidence>
<evidence type="ECO:0000256" key="9">
    <source>
        <dbReference type="SAM" id="Phobius"/>
    </source>
</evidence>
<dbReference type="PANTHER" id="PTHR21716:SF53">
    <property type="entry name" value="PERMEASE PERM-RELATED"/>
    <property type="match status" value="1"/>
</dbReference>
<comment type="caution">
    <text evidence="10">The sequence shown here is derived from an EMBL/GenBank/DDBJ whole genome shotgun (WGS) entry which is preliminary data.</text>
</comment>
<dbReference type="Proteomes" id="UP000030129">
    <property type="component" value="Unassembled WGS sequence"/>
</dbReference>
<dbReference type="EMBL" id="JRLV01000004">
    <property type="protein sequence ID" value="KGO83126.1"/>
    <property type="molecule type" value="Genomic_DNA"/>
</dbReference>
<dbReference type="GO" id="GO:0005886">
    <property type="term" value="C:plasma membrane"/>
    <property type="evidence" value="ECO:0007669"/>
    <property type="project" value="UniProtKB-SubCell"/>
</dbReference>
<feature type="transmembrane region" description="Helical" evidence="9">
    <location>
        <begin position="265"/>
        <end position="282"/>
    </location>
</feature>
<accession>A0A0A2LUX6</accession>
<comment type="similarity">
    <text evidence="2">Belongs to the autoinducer-2 exporter (AI-2E) (TC 2.A.86) family.</text>
</comment>
<comment type="subcellular location">
    <subcellularLocation>
        <location evidence="1">Cell membrane</location>
        <topology evidence="1">Multi-pass membrane protein</topology>
    </subcellularLocation>
</comment>
<keyword evidence="6 9" id="KW-1133">Transmembrane helix</keyword>
<keyword evidence="3" id="KW-0813">Transport</keyword>
<evidence type="ECO:0000256" key="6">
    <source>
        <dbReference type="ARBA" id="ARBA00022989"/>
    </source>
</evidence>
<dbReference type="eggNOG" id="COG0628">
    <property type="taxonomic scope" value="Bacteria"/>
</dbReference>
<feature type="transmembrane region" description="Helical" evidence="9">
    <location>
        <begin position="145"/>
        <end position="169"/>
    </location>
</feature>
<evidence type="ECO:0000256" key="1">
    <source>
        <dbReference type="ARBA" id="ARBA00004651"/>
    </source>
</evidence>
<keyword evidence="7 9" id="KW-0472">Membrane</keyword>
<evidence type="ECO:0000256" key="8">
    <source>
        <dbReference type="SAM" id="MobiDB-lite"/>
    </source>
</evidence>
<sequence>MNTAKVPAYIKSVYISLLIIIIIFFMVMAKPILVPLVISGYIAMLLTSSCNWLERRKVPRSVSAAICLLIFVFVISGLLLFIYTQVKGFVNDLGGDLYNKVNAFVIEANAWFDKHIGVDLGMRNGFEIKKAVEMVQTDEAPPTQILWSTISMLGDIILLPVYVFFLLIYRDHLAVFVAKVFRKSDSDELLEKLTSIRKIVYAYMSGAGKVMVILAIANTAVLFALGIEHAIFFGVLAGILNIIPYLGPWIGVTLPLLFSLITKDSFFYPAAILVSFTFIQMLEGAFLTPKITGSNVNLNALITFLGLLIGGAIWGVVGMIIIIPSIAILKKLFEMHEDTMPYAYLFGEEDNNWFKKRTRKKRKKQETVTDEEAPGA</sequence>
<evidence type="ECO:0000313" key="11">
    <source>
        <dbReference type="Proteomes" id="UP000030129"/>
    </source>
</evidence>
<evidence type="ECO:0000313" key="10">
    <source>
        <dbReference type="EMBL" id="KGO83126.1"/>
    </source>
</evidence>
<dbReference type="AlphaFoldDB" id="A0A0A2LUX6"/>
<dbReference type="PANTHER" id="PTHR21716">
    <property type="entry name" value="TRANSMEMBRANE PROTEIN"/>
    <property type="match status" value="1"/>
</dbReference>
<evidence type="ECO:0000256" key="5">
    <source>
        <dbReference type="ARBA" id="ARBA00022692"/>
    </source>
</evidence>
<feature type="transmembrane region" description="Helical" evidence="9">
    <location>
        <begin position="231"/>
        <end position="258"/>
    </location>
</feature>